<dbReference type="Proteomes" id="UP000223968">
    <property type="component" value="Unassembled WGS sequence"/>
</dbReference>
<dbReference type="STRING" id="1447875.A0A2B7Y7G3"/>
<feature type="transmembrane region" description="Helical" evidence="7">
    <location>
        <begin position="170"/>
        <end position="192"/>
    </location>
</feature>
<evidence type="ECO:0000313" key="9">
    <source>
        <dbReference type="EMBL" id="PGH17175.1"/>
    </source>
</evidence>
<evidence type="ECO:0000256" key="2">
    <source>
        <dbReference type="ARBA" id="ARBA00022692"/>
    </source>
</evidence>
<evidence type="ECO:0000256" key="5">
    <source>
        <dbReference type="ARBA" id="ARBA00038359"/>
    </source>
</evidence>
<feature type="transmembrane region" description="Helical" evidence="7">
    <location>
        <begin position="15"/>
        <end position="36"/>
    </location>
</feature>
<dbReference type="AlphaFoldDB" id="A0A2B7Y7G3"/>
<protein>
    <recommendedName>
        <fullName evidence="8">Rhodopsin domain-containing protein</fullName>
    </recommendedName>
</protein>
<accession>A0A2B7Y7G3</accession>
<evidence type="ECO:0000256" key="3">
    <source>
        <dbReference type="ARBA" id="ARBA00022989"/>
    </source>
</evidence>
<reference evidence="9 10" key="1">
    <citation type="submission" date="2017-10" db="EMBL/GenBank/DDBJ databases">
        <title>Comparative genomics in systemic dimorphic fungi from Ajellomycetaceae.</title>
        <authorList>
            <person name="Munoz J.F."/>
            <person name="Mcewen J.G."/>
            <person name="Clay O.K."/>
            <person name="Cuomo C.A."/>
        </authorList>
    </citation>
    <scope>NUCLEOTIDE SEQUENCE [LARGE SCALE GENOMIC DNA]</scope>
    <source>
        <strain evidence="9 10">UAMH5409</strain>
    </source>
</reference>
<organism evidence="9 10">
    <name type="scientific">Helicocarpus griseus UAMH5409</name>
    <dbReference type="NCBI Taxonomy" id="1447875"/>
    <lineage>
        <taxon>Eukaryota</taxon>
        <taxon>Fungi</taxon>
        <taxon>Dikarya</taxon>
        <taxon>Ascomycota</taxon>
        <taxon>Pezizomycotina</taxon>
        <taxon>Eurotiomycetes</taxon>
        <taxon>Eurotiomycetidae</taxon>
        <taxon>Onygenales</taxon>
        <taxon>Ajellomycetaceae</taxon>
        <taxon>Helicocarpus</taxon>
    </lineage>
</organism>
<comment type="subcellular location">
    <subcellularLocation>
        <location evidence="1">Membrane</location>
        <topology evidence="1">Multi-pass membrane protein</topology>
    </subcellularLocation>
</comment>
<feature type="transmembrane region" description="Helical" evidence="7">
    <location>
        <begin position="48"/>
        <end position="70"/>
    </location>
</feature>
<keyword evidence="3 7" id="KW-1133">Transmembrane helix</keyword>
<comment type="caution">
    <text evidence="9">The sequence shown here is derived from an EMBL/GenBank/DDBJ whole genome shotgun (WGS) entry which is preliminary data.</text>
</comment>
<feature type="transmembrane region" description="Helical" evidence="7">
    <location>
        <begin position="126"/>
        <end position="150"/>
    </location>
</feature>
<evidence type="ECO:0000256" key="4">
    <source>
        <dbReference type="ARBA" id="ARBA00023136"/>
    </source>
</evidence>
<keyword evidence="4 7" id="KW-0472">Membrane</keyword>
<name>A0A2B7Y7G3_9EURO</name>
<feature type="compositionally biased region" description="Low complexity" evidence="6">
    <location>
        <begin position="298"/>
        <end position="315"/>
    </location>
</feature>
<feature type="region of interest" description="Disordered" evidence="6">
    <location>
        <begin position="279"/>
        <end position="383"/>
    </location>
</feature>
<dbReference type="PANTHER" id="PTHR33048:SF132">
    <property type="entry name" value="MEMBRANE PROTEIN, PUTATIVE (AFU_ORTHOLOGUE AFUA_6G07820)-RELATED"/>
    <property type="match status" value="1"/>
</dbReference>
<evidence type="ECO:0000313" key="10">
    <source>
        <dbReference type="Proteomes" id="UP000223968"/>
    </source>
</evidence>
<feature type="transmembrane region" description="Helical" evidence="7">
    <location>
        <begin position="90"/>
        <end position="114"/>
    </location>
</feature>
<keyword evidence="10" id="KW-1185">Reference proteome</keyword>
<sequence>MEGLSPEAENRGNSALAVAISLTALSIIFVSIRFYTRGRLVRKIAYDDWMCLVSLIFNIIFFGLFVGEWYYGIGVNKGNLSREAMRKQQIFLWITILAYNISLFCTKSSVTLLYHRIFPWTPIRRICYGFLTFFGLFGLWVILASILTCIPVQKFWNPRVEGKCLNMDPLWMSTAIVHIVTDVVLLTFPMPIISSMKLPKRQRFALMLVFALGGFVCVTSGLRLRSLRQAAHVHDDAWNNAALAAWSSVECNTALICCCLPTLRPLVTRISPRYCPAGSHNDTEEIKKGGPHLPSWFGQKGSQGSTGESQGSTRGVQESTEEPIGPTGQEHAGESYIHSVPRDEEDGGRLVMDLGGGTVATEPLALKPSHGDGSDKSGLIPSR</sequence>
<proteinExistence type="inferred from homology"/>
<dbReference type="PANTHER" id="PTHR33048">
    <property type="entry name" value="PTH11-LIKE INTEGRAL MEMBRANE PROTEIN (AFU_ORTHOLOGUE AFUA_5G11245)"/>
    <property type="match status" value="1"/>
</dbReference>
<feature type="domain" description="Rhodopsin" evidence="8">
    <location>
        <begin position="32"/>
        <end position="268"/>
    </location>
</feature>
<evidence type="ECO:0000259" key="8">
    <source>
        <dbReference type="Pfam" id="PF20684"/>
    </source>
</evidence>
<dbReference type="Pfam" id="PF20684">
    <property type="entry name" value="Fung_rhodopsin"/>
    <property type="match status" value="1"/>
</dbReference>
<dbReference type="GO" id="GO:0016020">
    <property type="term" value="C:membrane"/>
    <property type="evidence" value="ECO:0007669"/>
    <property type="project" value="UniProtKB-SubCell"/>
</dbReference>
<dbReference type="OrthoDB" id="444631at2759"/>
<comment type="similarity">
    <text evidence="5">Belongs to the SAT4 family.</text>
</comment>
<evidence type="ECO:0000256" key="1">
    <source>
        <dbReference type="ARBA" id="ARBA00004141"/>
    </source>
</evidence>
<feature type="transmembrane region" description="Helical" evidence="7">
    <location>
        <begin position="204"/>
        <end position="222"/>
    </location>
</feature>
<dbReference type="InterPro" id="IPR052337">
    <property type="entry name" value="SAT4-like"/>
</dbReference>
<evidence type="ECO:0000256" key="6">
    <source>
        <dbReference type="SAM" id="MobiDB-lite"/>
    </source>
</evidence>
<dbReference type="EMBL" id="PDNB01000012">
    <property type="protein sequence ID" value="PGH17175.1"/>
    <property type="molecule type" value="Genomic_DNA"/>
</dbReference>
<evidence type="ECO:0000256" key="7">
    <source>
        <dbReference type="SAM" id="Phobius"/>
    </source>
</evidence>
<dbReference type="InterPro" id="IPR049326">
    <property type="entry name" value="Rhodopsin_dom_fungi"/>
</dbReference>
<keyword evidence="2 7" id="KW-0812">Transmembrane</keyword>
<gene>
    <name evidence="9" type="ORF">AJ79_01313</name>
</gene>